<sequence length="141" mass="15204">MRLMLIGPTGAGKTTLSHALTGSTDQARKTQMIHFVGDFMDTPGEYLEIPRFYRALLVSAQQADRILLVVAADKPELQLPHGFAQAFSRPVIGVINKIDRVGCDLPSAYTILGETGVKEPYFPVSAATGQGLTGLKIYLGL</sequence>
<comment type="similarity">
    <text evidence="1">Belongs to the EutP/PduV family.</text>
</comment>
<evidence type="ECO:0000313" key="2">
    <source>
        <dbReference type="EMBL" id="ATW27972.1"/>
    </source>
</evidence>
<dbReference type="EMBL" id="CP017634">
    <property type="protein sequence ID" value="ATW27972.1"/>
    <property type="molecule type" value="Genomic_DNA"/>
</dbReference>
<evidence type="ECO:0000313" key="3">
    <source>
        <dbReference type="Proteomes" id="UP000323521"/>
    </source>
</evidence>
<dbReference type="PANTHER" id="PTHR40453:SF2">
    <property type="entry name" value="ACETATE KINASE EUTP-RELATED"/>
    <property type="match status" value="1"/>
</dbReference>
<dbReference type="InterPro" id="IPR027417">
    <property type="entry name" value="P-loop_NTPase"/>
</dbReference>
<dbReference type="KEGG" id="fwa:DCMF_27320"/>
<dbReference type="GO" id="GO:0005524">
    <property type="term" value="F:ATP binding"/>
    <property type="evidence" value="ECO:0007669"/>
    <property type="project" value="UniProtKB-UniRule"/>
</dbReference>
<organism evidence="2 3">
    <name type="scientific">Formimonas warabiya</name>
    <dbReference type="NCBI Taxonomy" id="1761012"/>
    <lineage>
        <taxon>Bacteria</taxon>
        <taxon>Bacillati</taxon>
        <taxon>Bacillota</taxon>
        <taxon>Clostridia</taxon>
        <taxon>Eubacteriales</taxon>
        <taxon>Peptococcaceae</taxon>
        <taxon>Candidatus Formimonas</taxon>
    </lineage>
</organism>
<dbReference type="AlphaFoldDB" id="A0A3G1KZL9"/>
<accession>A0A3G1KZL9</accession>
<reference evidence="2 3" key="1">
    <citation type="submission" date="2016-10" db="EMBL/GenBank/DDBJ databases">
        <title>Complete Genome Sequence of Peptococcaceae strain DCMF.</title>
        <authorList>
            <person name="Edwards R.J."/>
            <person name="Holland S.I."/>
            <person name="Deshpande N.P."/>
            <person name="Wong Y.K."/>
            <person name="Ertan H."/>
            <person name="Manefield M."/>
            <person name="Russell T.L."/>
            <person name="Lee M.J."/>
        </authorList>
    </citation>
    <scope>NUCLEOTIDE SEQUENCE [LARGE SCALE GENOMIC DNA]</scope>
    <source>
        <strain evidence="2 3">DCMF</strain>
    </source>
</reference>
<dbReference type="GO" id="GO:0006576">
    <property type="term" value="P:biogenic amine metabolic process"/>
    <property type="evidence" value="ECO:0007669"/>
    <property type="project" value="InterPro"/>
</dbReference>
<dbReference type="Proteomes" id="UP000323521">
    <property type="component" value="Chromosome"/>
</dbReference>
<proteinExistence type="inferred from homology"/>
<dbReference type="Pfam" id="PF10662">
    <property type="entry name" value="PduV-EutP"/>
    <property type="match status" value="1"/>
</dbReference>
<dbReference type="InterPro" id="IPR012381">
    <property type="entry name" value="EutP_PduV"/>
</dbReference>
<protein>
    <recommendedName>
        <fullName evidence="4">Ethanolamine utilization protein EutP</fullName>
    </recommendedName>
</protein>
<dbReference type="PANTHER" id="PTHR40453">
    <property type="entry name" value="PROTEIN YOEF"/>
    <property type="match status" value="1"/>
</dbReference>
<dbReference type="OrthoDB" id="6179at2"/>
<dbReference type="Gene3D" id="3.40.50.300">
    <property type="entry name" value="P-loop containing nucleotide triphosphate hydrolases"/>
    <property type="match status" value="1"/>
</dbReference>
<dbReference type="SUPFAM" id="SSF52540">
    <property type="entry name" value="P-loop containing nucleoside triphosphate hydrolases"/>
    <property type="match status" value="1"/>
</dbReference>
<evidence type="ECO:0000256" key="1">
    <source>
        <dbReference type="PIRNR" id="PIRNR036409"/>
    </source>
</evidence>
<gene>
    <name evidence="2" type="ORF">DCMF_27320</name>
</gene>
<keyword evidence="1" id="KW-0547">Nucleotide-binding</keyword>
<dbReference type="PIRSF" id="PIRSF036409">
    <property type="entry name" value="EutP_PduV"/>
    <property type="match status" value="1"/>
</dbReference>
<evidence type="ECO:0008006" key="4">
    <source>
        <dbReference type="Google" id="ProtNLM"/>
    </source>
</evidence>
<name>A0A3G1KZL9_FORW1</name>
<keyword evidence="3" id="KW-1185">Reference proteome</keyword>